<dbReference type="Proteomes" id="UP001642540">
    <property type="component" value="Unassembled WGS sequence"/>
</dbReference>
<keyword evidence="1" id="KW-1133">Transmembrane helix</keyword>
<reference evidence="2 3" key="1">
    <citation type="submission" date="2024-08" db="EMBL/GenBank/DDBJ databases">
        <authorList>
            <person name="Cucini C."/>
            <person name="Frati F."/>
        </authorList>
    </citation>
    <scope>NUCLEOTIDE SEQUENCE [LARGE SCALE GENOMIC DNA]</scope>
</reference>
<proteinExistence type="predicted"/>
<dbReference type="EMBL" id="CAXLJM020000065">
    <property type="protein sequence ID" value="CAL8121119.1"/>
    <property type="molecule type" value="Genomic_DNA"/>
</dbReference>
<evidence type="ECO:0008006" key="4">
    <source>
        <dbReference type="Google" id="ProtNLM"/>
    </source>
</evidence>
<keyword evidence="1" id="KW-0472">Membrane</keyword>
<organism evidence="2 3">
    <name type="scientific">Orchesella dallaii</name>
    <dbReference type="NCBI Taxonomy" id="48710"/>
    <lineage>
        <taxon>Eukaryota</taxon>
        <taxon>Metazoa</taxon>
        <taxon>Ecdysozoa</taxon>
        <taxon>Arthropoda</taxon>
        <taxon>Hexapoda</taxon>
        <taxon>Collembola</taxon>
        <taxon>Entomobryomorpha</taxon>
        <taxon>Entomobryoidea</taxon>
        <taxon>Orchesellidae</taxon>
        <taxon>Orchesellinae</taxon>
        <taxon>Orchesella</taxon>
    </lineage>
</organism>
<keyword evidence="1" id="KW-0812">Transmembrane</keyword>
<accession>A0ABP1RD43</accession>
<evidence type="ECO:0000313" key="2">
    <source>
        <dbReference type="EMBL" id="CAL8121119.1"/>
    </source>
</evidence>
<keyword evidence="3" id="KW-1185">Reference proteome</keyword>
<name>A0ABP1RD43_9HEXA</name>
<evidence type="ECO:0000313" key="3">
    <source>
        <dbReference type="Proteomes" id="UP001642540"/>
    </source>
</evidence>
<protein>
    <recommendedName>
        <fullName evidence="4">Gustatory receptor</fullName>
    </recommendedName>
</protein>
<sequence>MEYTGKGDFVSASTQFACLLGFGTMSVAQWFLCDKAETCVQFLNGMLDLETEFLNRESEMKIPKLLCKMLVHIEAVAPIFTGIGSGLMPCSPPNMIVFFNPSCNYPQNMLNSPKSLPGKCLEFIILATMNGIFWKAATGCGTTWAFHILVGCKSQWMALKSIKRNPELNRRIQLLNTIFNEAYVGTIFASLAGCSFALTMVSYTLFVVTTSSLDFPFLVKVWLILMMFDGTVVMIYVCKLAASVFSMSKNVLMKQNSTLSATRMYRLKKRILRSCPPIKVSFGLCNFIDNETPLKLLQFSVDRFVDLVLTT</sequence>
<feature type="transmembrane region" description="Helical" evidence="1">
    <location>
        <begin position="182"/>
        <end position="209"/>
    </location>
</feature>
<feature type="transmembrane region" description="Helical" evidence="1">
    <location>
        <begin position="221"/>
        <end position="245"/>
    </location>
</feature>
<comment type="caution">
    <text evidence="2">The sequence shown here is derived from an EMBL/GenBank/DDBJ whole genome shotgun (WGS) entry which is preliminary data.</text>
</comment>
<evidence type="ECO:0000256" key="1">
    <source>
        <dbReference type="SAM" id="Phobius"/>
    </source>
</evidence>
<gene>
    <name evidence="2" type="ORF">ODALV1_LOCUS19228</name>
</gene>